<evidence type="ECO:0000313" key="2">
    <source>
        <dbReference type="EMBL" id="RTQ52431.1"/>
    </source>
</evidence>
<dbReference type="GO" id="GO:0006629">
    <property type="term" value="P:lipid metabolic process"/>
    <property type="evidence" value="ECO:0007669"/>
    <property type="project" value="InterPro"/>
</dbReference>
<reference evidence="2 3" key="1">
    <citation type="submission" date="2018-12" db="EMBL/GenBank/DDBJ databases">
        <title>Hymenobacter gummosus sp. nov., isolated from a spring.</title>
        <authorList>
            <person name="Nie L."/>
        </authorList>
    </citation>
    <scope>NUCLEOTIDE SEQUENCE [LARGE SCALE GENOMIC DNA]</scope>
    <source>
        <strain evidence="2 3">KCTC 52166</strain>
    </source>
</reference>
<evidence type="ECO:0000259" key="1">
    <source>
        <dbReference type="Pfam" id="PF01764"/>
    </source>
</evidence>
<name>A0A431U845_9BACT</name>
<dbReference type="InterPro" id="IPR029058">
    <property type="entry name" value="AB_hydrolase_fold"/>
</dbReference>
<dbReference type="PANTHER" id="PTHR45856:SF24">
    <property type="entry name" value="FUNGAL LIPASE-LIKE DOMAIN-CONTAINING PROTEIN"/>
    <property type="match status" value="1"/>
</dbReference>
<accession>A0A431U845</accession>
<keyword evidence="3" id="KW-1185">Reference proteome</keyword>
<dbReference type="InterPro" id="IPR051218">
    <property type="entry name" value="Sec_MonoDiacylglyc_Lipase"/>
</dbReference>
<dbReference type="InterPro" id="IPR002921">
    <property type="entry name" value="Fungal_lipase-type"/>
</dbReference>
<dbReference type="RefSeq" id="WP_126692086.1">
    <property type="nucleotide sequence ID" value="NZ_RXOF01000002.1"/>
</dbReference>
<protein>
    <submittedName>
        <fullName evidence="2">Lipase family protein</fullName>
    </submittedName>
</protein>
<dbReference type="Pfam" id="PF01764">
    <property type="entry name" value="Lipase_3"/>
    <property type="match status" value="1"/>
</dbReference>
<dbReference type="OrthoDB" id="1223308at2"/>
<gene>
    <name evidence="2" type="ORF">EJV47_05300</name>
</gene>
<dbReference type="Gene3D" id="3.40.50.1820">
    <property type="entry name" value="alpha/beta hydrolase"/>
    <property type="match status" value="1"/>
</dbReference>
<dbReference type="CDD" id="cd00519">
    <property type="entry name" value="Lipase_3"/>
    <property type="match status" value="1"/>
</dbReference>
<dbReference type="AlphaFoldDB" id="A0A431U845"/>
<sequence length="324" mass="34910">MADSTSSAPFTAAPALTLDQSLTLVLAQASLAAYAEYAGKPYTMPDNCTLVGGFTGWDGWLGPFDKEEKFGLVFQYAGSATAQPGYIVAFRGTDSTLDIIEDSFWDLCPFQPYQNSLPTPASVSTGFFDIYLTKGGSMTASMQDQVFSLLPAGATPVYATGHSLGAALSQLFALDLSVSQPGRALTCLNFASPRVGDATWQAACDDSGATQAITRVVNYHDLVPDYPMEILSYVSIGAQFEVAFRRIHWWEYNPISNHSMANLQTVLTHCLPLTPQSWTGTFPDYVNAAYTMSSTPPPATPKAEWLNKLQEMHETASSTADALA</sequence>
<dbReference type="PANTHER" id="PTHR45856">
    <property type="entry name" value="ALPHA/BETA-HYDROLASES SUPERFAMILY PROTEIN"/>
    <property type="match status" value="1"/>
</dbReference>
<organism evidence="2 3">
    <name type="scientific">Hymenobacter gummosus</name>
    <dbReference type="NCBI Taxonomy" id="1776032"/>
    <lineage>
        <taxon>Bacteria</taxon>
        <taxon>Pseudomonadati</taxon>
        <taxon>Bacteroidota</taxon>
        <taxon>Cytophagia</taxon>
        <taxon>Cytophagales</taxon>
        <taxon>Hymenobacteraceae</taxon>
        <taxon>Hymenobacter</taxon>
    </lineage>
</organism>
<dbReference type="SUPFAM" id="SSF53474">
    <property type="entry name" value="alpha/beta-Hydrolases"/>
    <property type="match status" value="1"/>
</dbReference>
<comment type="caution">
    <text evidence="2">The sequence shown here is derived from an EMBL/GenBank/DDBJ whole genome shotgun (WGS) entry which is preliminary data.</text>
</comment>
<feature type="domain" description="Fungal lipase-type" evidence="1">
    <location>
        <begin position="87"/>
        <end position="228"/>
    </location>
</feature>
<proteinExistence type="predicted"/>
<evidence type="ECO:0000313" key="3">
    <source>
        <dbReference type="Proteomes" id="UP000282184"/>
    </source>
</evidence>
<dbReference type="Proteomes" id="UP000282184">
    <property type="component" value="Unassembled WGS sequence"/>
</dbReference>
<dbReference type="EMBL" id="RXOF01000002">
    <property type="protein sequence ID" value="RTQ52431.1"/>
    <property type="molecule type" value="Genomic_DNA"/>
</dbReference>